<name>A0A1I5L231_9SPHN</name>
<evidence type="ECO:0000313" key="2">
    <source>
        <dbReference type="Proteomes" id="UP000199331"/>
    </source>
</evidence>
<evidence type="ECO:0008006" key="3">
    <source>
        <dbReference type="Google" id="ProtNLM"/>
    </source>
</evidence>
<accession>A0A1I5L231</accession>
<keyword evidence="2" id="KW-1185">Reference proteome</keyword>
<protein>
    <recommendedName>
        <fullName evidence="3">Lipoprotein</fullName>
    </recommendedName>
</protein>
<gene>
    <name evidence="1" type="ORF">SAMN04488060_0678</name>
</gene>
<dbReference type="Proteomes" id="UP000199331">
    <property type="component" value="Unassembled WGS sequence"/>
</dbReference>
<dbReference type="STRING" id="604088.SAMN04488060_0678"/>
<evidence type="ECO:0000313" key="1">
    <source>
        <dbReference type="EMBL" id="SFO91212.1"/>
    </source>
</evidence>
<reference evidence="2" key="1">
    <citation type="submission" date="2016-10" db="EMBL/GenBank/DDBJ databases">
        <authorList>
            <person name="Varghese N."/>
            <person name="Submissions S."/>
        </authorList>
    </citation>
    <scope>NUCLEOTIDE SEQUENCE [LARGE SCALE GENOMIC DNA]</scope>
    <source>
        <strain evidence="2">CGMCC 1.7715</strain>
    </source>
</reference>
<proteinExistence type="predicted"/>
<dbReference type="EMBL" id="FOWZ01000001">
    <property type="protein sequence ID" value="SFO91212.1"/>
    <property type="molecule type" value="Genomic_DNA"/>
</dbReference>
<sequence length="203" mass="22062">MSILRSIMTIFGAIFLASCGNSGEYYEKTPEQVTHAIKSAHLPTHVLGKQIKRSRVTQPAPDTVVTTLLGEGGREMMHFVTTVTPDGTGSRVATEIAIPEGVKERLDEAVAKDPMANYAMNLMHVVAREHVVAAIEGRPFDMTLGNPNAQAAMEMNPQMRAQFEQANKAASDMAKYEQQLDFEQNYGSDWGDSGAGTSDGWGN</sequence>
<dbReference type="AlphaFoldDB" id="A0A1I5L231"/>
<dbReference type="PROSITE" id="PS51257">
    <property type="entry name" value="PROKAR_LIPOPROTEIN"/>
    <property type="match status" value="1"/>
</dbReference>
<organism evidence="1 2">
    <name type="scientific">Qipengyuania nanhaisediminis</name>
    <dbReference type="NCBI Taxonomy" id="604088"/>
    <lineage>
        <taxon>Bacteria</taxon>
        <taxon>Pseudomonadati</taxon>
        <taxon>Pseudomonadota</taxon>
        <taxon>Alphaproteobacteria</taxon>
        <taxon>Sphingomonadales</taxon>
        <taxon>Erythrobacteraceae</taxon>
        <taxon>Qipengyuania</taxon>
    </lineage>
</organism>